<comment type="subcellular location">
    <subcellularLocation>
        <location evidence="9">Endoplasmic reticulum membrane</location>
        <topology evidence="9">Multi-pass membrane protein</topology>
    </subcellularLocation>
    <subcellularLocation>
        <location evidence="9">Golgi apparatus membrane</location>
        <topology evidence="9">Multi-pass membrane protein</topology>
    </subcellularLocation>
</comment>
<dbReference type="Proteomes" id="UP001295684">
    <property type="component" value="Unassembled WGS sequence"/>
</dbReference>
<evidence type="ECO:0000256" key="7">
    <source>
        <dbReference type="ARBA" id="ARBA00023034"/>
    </source>
</evidence>
<evidence type="ECO:0000256" key="5">
    <source>
        <dbReference type="ARBA" id="ARBA00022927"/>
    </source>
</evidence>
<name>A0AAD1XPN5_EUPCR</name>
<evidence type="ECO:0000256" key="3">
    <source>
        <dbReference type="ARBA" id="ARBA00022692"/>
    </source>
</evidence>
<keyword evidence="6 9" id="KW-1133">Transmembrane helix</keyword>
<evidence type="ECO:0000256" key="10">
    <source>
        <dbReference type="SAM" id="MobiDB-lite"/>
    </source>
</evidence>
<sequence>MRLPDPSNNGGGLGAKRIPANITSDPFSDPKIATGARGNNQNNFNPFNEFASNEVVQNMAGNLIKDQVSKQAENYRGIFTFDLIRPYFNVDNTYIYSKFKLIFLPFLEKGDWKSEGEEKYMSSNMEYEDFKTDNSKIDPFGVDLYLPLMALVTFTQVVGFYHGALDMFDPELLEYLIGKCLFVWLSETIMIKLFLMCQNVPYAPFMEILCICGYKFVTLSVCSIMMIIGGRWLYYSSLLILGSSLSIFMIKTLKRYTHFSGGNYIGQSNISKATILYILGGIQIPLLLILNM</sequence>
<dbReference type="GO" id="GO:0005789">
    <property type="term" value="C:endoplasmic reticulum membrane"/>
    <property type="evidence" value="ECO:0007669"/>
    <property type="project" value="UniProtKB-SubCell"/>
</dbReference>
<dbReference type="PANTHER" id="PTHR14083:SF0">
    <property type="entry name" value="YIP1D-INTERACTING FACTOR 1, ISOFORM C"/>
    <property type="match status" value="1"/>
</dbReference>
<keyword evidence="4 9" id="KW-0256">Endoplasmic reticulum</keyword>
<dbReference type="GO" id="GO:0005793">
    <property type="term" value="C:endoplasmic reticulum-Golgi intermediate compartment"/>
    <property type="evidence" value="ECO:0007669"/>
    <property type="project" value="UniProtKB-UniRule"/>
</dbReference>
<organism evidence="11 12">
    <name type="scientific">Euplotes crassus</name>
    <dbReference type="NCBI Taxonomy" id="5936"/>
    <lineage>
        <taxon>Eukaryota</taxon>
        <taxon>Sar</taxon>
        <taxon>Alveolata</taxon>
        <taxon>Ciliophora</taxon>
        <taxon>Intramacronucleata</taxon>
        <taxon>Spirotrichea</taxon>
        <taxon>Hypotrichia</taxon>
        <taxon>Euplotida</taxon>
        <taxon>Euplotidae</taxon>
        <taxon>Moneuplotes</taxon>
    </lineage>
</organism>
<proteinExistence type="inferred from homology"/>
<evidence type="ECO:0000313" key="12">
    <source>
        <dbReference type="Proteomes" id="UP001295684"/>
    </source>
</evidence>
<reference evidence="11" key="1">
    <citation type="submission" date="2023-07" db="EMBL/GenBank/DDBJ databases">
        <authorList>
            <consortium name="AG Swart"/>
            <person name="Singh M."/>
            <person name="Singh A."/>
            <person name="Seah K."/>
            <person name="Emmerich C."/>
        </authorList>
    </citation>
    <scope>NUCLEOTIDE SEQUENCE</scope>
    <source>
        <strain evidence="11">DP1</strain>
    </source>
</reference>
<comment type="function">
    <text evidence="9">Has a role in transport between endoplasmic reticulum and Golgi.</text>
</comment>
<protein>
    <recommendedName>
        <fullName evidence="9">Protein YIF1</fullName>
    </recommendedName>
</protein>
<evidence type="ECO:0000256" key="8">
    <source>
        <dbReference type="ARBA" id="ARBA00023136"/>
    </source>
</evidence>
<feature type="transmembrane region" description="Helical" evidence="9">
    <location>
        <begin position="208"/>
        <end position="228"/>
    </location>
</feature>
<feature type="transmembrane region" description="Helical" evidence="9">
    <location>
        <begin position="274"/>
        <end position="290"/>
    </location>
</feature>
<comment type="caution">
    <text evidence="11">The sequence shown here is derived from an EMBL/GenBank/DDBJ whole genome shotgun (WGS) entry which is preliminary data.</text>
</comment>
<dbReference type="GO" id="GO:0030134">
    <property type="term" value="C:COPII-coated ER to Golgi transport vesicle"/>
    <property type="evidence" value="ECO:0007669"/>
    <property type="project" value="TreeGrafter"/>
</dbReference>
<accession>A0AAD1XPN5</accession>
<dbReference type="EMBL" id="CAMPGE010018359">
    <property type="protein sequence ID" value="CAI2376783.1"/>
    <property type="molecule type" value="Genomic_DNA"/>
</dbReference>
<dbReference type="GO" id="GO:0015031">
    <property type="term" value="P:protein transport"/>
    <property type="evidence" value="ECO:0007669"/>
    <property type="project" value="UniProtKB-KW"/>
</dbReference>
<comment type="similarity">
    <text evidence="1 9">Belongs to the YIF1 family.</text>
</comment>
<feature type="transmembrane region" description="Helical" evidence="9">
    <location>
        <begin position="144"/>
        <end position="164"/>
    </location>
</feature>
<keyword evidence="7 9" id="KW-0333">Golgi apparatus</keyword>
<evidence type="ECO:0000256" key="4">
    <source>
        <dbReference type="ARBA" id="ARBA00022824"/>
    </source>
</evidence>
<dbReference type="GO" id="GO:0000139">
    <property type="term" value="C:Golgi membrane"/>
    <property type="evidence" value="ECO:0007669"/>
    <property type="project" value="UniProtKB-SubCell"/>
</dbReference>
<evidence type="ECO:0000256" key="6">
    <source>
        <dbReference type="ARBA" id="ARBA00022989"/>
    </source>
</evidence>
<dbReference type="PANTHER" id="PTHR14083">
    <property type="entry name" value="YIP1 INTERACTING FACTOR HOMOLOG YIF1 PROTEIN"/>
    <property type="match status" value="1"/>
</dbReference>
<dbReference type="InterPro" id="IPR005578">
    <property type="entry name" value="Yif1_fam"/>
</dbReference>
<feature type="region of interest" description="Disordered" evidence="10">
    <location>
        <begin position="1"/>
        <end position="23"/>
    </location>
</feature>
<keyword evidence="8 9" id="KW-0472">Membrane</keyword>
<evidence type="ECO:0000313" key="11">
    <source>
        <dbReference type="EMBL" id="CAI2376783.1"/>
    </source>
</evidence>
<evidence type="ECO:0000256" key="2">
    <source>
        <dbReference type="ARBA" id="ARBA00022448"/>
    </source>
</evidence>
<dbReference type="AlphaFoldDB" id="A0AAD1XPN5"/>
<dbReference type="Pfam" id="PF03878">
    <property type="entry name" value="YIF1"/>
    <property type="match status" value="1"/>
</dbReference>
<dbReference type="GO" id="GO:0006888">
    <property type="term" value="P:endoplasmic reticulum to Golgi vesicle-mediated transport"/>
    <property type="evidence" value="ECO:0007669"/>
    <property type="project" value="UniProtKB-UniRule"/>
</dbReference>
<feature type="transmembrane region" description="Helical" evidence="9">
    <location>
        <begin position="234"/>
        <end position="253"/>
    </location>
</feature>
<keyword evidence="5 9" id="KW-0653">Protein transport</keyword>
<keyword evidence="3 9" id="KW-0812">Transmembrane</keyword>
<evidence type="ECO:0000256" key="1">
    <source>
        <dbReference type="ARBA" id="ARBA00009727"/>
    </source>
</evidence>
<gene>
    <name evidence="11" type="ORF">ECRASSUSDP1_LOCUS18159</name>
</gene>
<evidence type="ECO:0000256" key="9">
    <source>
        <dbReference type="RuleBase" id="RU368073"/>
    </source>
</evidence>
<keyword evidence="2 9" id="KW-0813">Transport</keyword>
<keyword evidence="12" id="KW-1185">Reference proteome</keyword>